<proteinExistence type="predicted"/>
<dbReference type="Gene3D" id="3.40.50.1820">
    <property type="entry name" value="alpha/beta hydrolase"/>
    <property type="match status" value="1"/>
</dbReference>
<dbReference type="RefSeq" id="WP_072299467.1">
    <property type="nucleotide sequence ID" value="NZ_FPIP01000002.1"/>
</dbReference>
<dbReference type="EMBL" id="FPIP01000002">
    <property type="protein sequence ID" value="SFW21264.1"/>
    <property type="molecule type" value="Genomic_DNA"/>
</dbReference>
<evidence type="ECO:0000313" key="2">
    <source>
        <dbReference type="EMBL" id="SFW21264.1"/>
    </source>
</evidence>
<dbReference type="Gene3D" id="3.60.15.10">
    <property type="entry name" value="Ribonuclease Z/Hydroxyacylglutathione hydrolase-like"/>
    <property type="match status" value="1"/>
</dbReference>
<dbReference type="SUPFAM" id="SSF56281">
    <property type="entry name" value="Metallo-hydrolase/oxidoreductase"/>
    <property type="match status" value="1"/>
</dbReference>
<dbReference type="Proteomes" id="UP000183461">
    <property type="component" value="Unassembled WGS sequence"/>
</dbReference>
<dbReference type="Pfam" id="PF23023">
    <property type="entry name" value="Anti-Pycsar_Apyc1"/>
    <property type="match status" value="1"/>
</dbReference>
<dbReference type="InterPro" id="IPR001279">
    <property type="entry name" value="Metallo-B-lactamas"/>
</dbReference>
<dbReference type="InterPro" id="IPR029058">
    <property type="entry name" value="AB_hydrolase_fold"/>
</dbReference>
<dbReference type="AlphaFoldDB" id="A0A1K1MDR3"/>
<dbReference type="InterPro" id="IPR008886">
    <property type="entry name" value="UPF0227/Esterase_YqiA"/>
</dbReference>
<reference evidence="2 3" key="1">
    <citation type="submission" date="2016-11" db="EMBL/GenBank/DDBJ databases">
        <authorList>
            <person name="Jaros S."/>
            <person name="Januszkiewicz K."/>
            <person name="Wedrychowicz H."/>
        </authorList>
    </citation>
    <scope>NUCLEOTIDE SEQUENCE [LARGE SCALE GENOMIC DNA]</scope>
    <source>
        <strain evidence="2 3">YL228</strain>
    </source>
</reference>
<dbReference type="GO" id="GO:0042781">
    <property type="term" value="F:3'-tRNA processing endoribonuclease activity"/>
    <property type="evidence" value="ECO:0007669"/>
    <property type="project" value="TreeGrafter"/>
</dbReference>
<name>A0A1K1MDR3_RUMFL</name>
<accession>A0A1K1MDR3</accession>
<feature type="domain" description="Metallo-beta-lactamase" evidence="1">
    <location>
        <begin position="189"/>
        <end position="383"/>
    </location>
</feature>
<organism evidence="2 3">
    <name type="scientific">Ruminococcus flavefaciens</name>
    <dbReference type="NCBI Taxonomy" id="1265"/>
    <lineage>
        <taxon>Bacteria</taxon>
        <taxon>Bacillati</taxon>
        <taxon>Bacillota</taxon>
        <taxon>Clostridia</taxon>
        <taxon>Eubacteriales</taxon>
        <taxon>Oscillospiraceae</taxon>
        <taxon>Ruminococcus</taxon>
    </lineage>
</organism>
<dbReference type="SUPFAM" id="SSF53474">
    <property type="entry name" value="alpha/beta-Hydrolases"/>
    <property type="match status" value="1"/>
</dbReference>
<evidence type="ECO:0000259" key="1">
    <source>
        <dbReference type="SMART" id="SM00849"/>
    </source>
</evidence>
<protein>
    <submittedName>
        <fullName evidence="2">Ribonuclease BN, tRNA processing enzyme</fullName>
    </submittedName>
</protein>
<sequence>MKILNLHGFMGEADNKNYKALCEMFPSEDIISPKIDYINTAPEELMKSFSDIADTDDFIFVGQSLGGWYADKLSRKFKRPCILTNPCYYPHELELISTSGIPAEFLEQYRAMSAHDSNERAYTLCSDADTILPDNFSNCKKLSELVVRVHGSHSTIENVGEHISGLLTEIQNDSLLLFLGRGSAFADEHNSAFFAQDNELVLIDCPATSYQKVKKMNWEQYDNIYILITHTHGDHSGGVGTMLQYVWFASYMKKKVTIVAPSEEVKEDLLLLLMRIEGCEQEWFDIITADELNKKWFIAAVPTAHVKPLEGRCFGYHLNIRGNNVVYTGDTATLEPFKSLLKRDSFLYTEAAYYKSAVHMYLKDMLAEYISLAESGVHVYLMHLDVEDEIKKMTADTPLKLAQLYD</sequence>
<evidence type="ECO:0000313" key="3">
    <source>
        <dbReference type="Proteomes" id="UP000183461"/>
    </source>
</evidence>
<dbReference type="PANTHER" id="PTHR46018">
    <property type="entry name" value="ZINC PHOSPHODIESTERASE ELAC PROTEIN 1"/>
    <property type="match status" value="1"/>
</dbReference>
<dbReference type="InterPro" id="IPR036866">
    <property type="entry name" value="RibonucZ/Hydroxyglut_hydro"/>
</dbReference>
<dbReference type="Pfam" id="PF05728">
    <property type="entry name" value="UPF0227"/>
    <property type="match status" value="1"/>
</dbReference>
<dbReference type="SMART" id="SM00849">
    <property type="entry name" value="Lactamase_B"/>
    <property type="match status" value="1"/>
</dbReference>
<gene>
    <name evidence="2" type="ORF">SAMN02910280_1098</name>
</gene>
<dbReference type="PANTHER" id="PTHR46018:SF7">
    <property type="entry name" value="RIBONUCLEASE Z"/>
    <property type="match status" value="1"/>
</dbReference>